<gene>
    <name evidence="2" type="ORF">RirG_005930</name>
</gene>
<feature type="region of interest" description="Disordered" evidence="1">
    <location>
        <begin position="75"/>
        <end position="94"/>
    </location>
</feature>
<dbReference type="EMBL" id="JEMT01003721">
    <property type="protein sequence ID" value="EXX79413.1"/>
    <property type="molecule type" value="Genomic_DNA"/>
</dbReference>
<evidence type="ECO:0000256" key="1">
    <source>
        <dbReference type="SAM" id="MobiDB-lite"/>
    </source>
</evidence>
<organism evidence="2 3">
    <name type="scientific">Rhizophagus irregularis (strain DAOM 197198w)</name>
    <name type="common">Glomus intraradices</name>
    <dbReference type="NCBI Taxonomy" id="1432141"/>
    <lineage>
        <taxon>Eukaryota</taxon>
        <taxon>Fungi</taxon>
        <taxon>Fungi incertae sedis</taxon>
        <taxon>Mucoromycota</taxon>
        <taxon>Glomeromycotina</taxon>
        <taxon>Glomeromycetes</taxon>
        <taxon>Glomerales</taxon>
        <taxon>Glomeraceae</taxon>
        <taxon>Rhizophagus</taxon>
    </lineage>
</organism>
<sequence length="333" mass="37752">MATRSDFEICGSIQDAQHIHTLRRERESNHLGRVWSNINPYLLGRLMSPLDLYLSTSGGDELRCENKLFGEKSGTLSKEYDDNTTTSQNSTSNRELDVLYCEPKGKIHDGFLSSLYNTDELKSSRIESTNNADITMGVRLPNCPNSRKLKDVETRFGQLLRVGSMAGDYWTDEIVSRPCRLVHAHSHPVHKPSRTIDCQEAVCNLQSCVNPNCFLSAGNDSPSNNNSLIVVDTFEKSVRFQIATFIKGVSVTEPKEVEYYIADVADFGFDHIIYIGETEYGMLFLDCYDRVFLWDNMSQMAYPLGDSLEEVPERPIEDKAWYVENGIVYEHIG</sequence>
<evidence type="ECO:0000313" key="3">
    <source>
        <dbReference type="Proteomes" id="UP000022910"/>
    </source>
</evidence>
<reference evidence="2 3" key="1">
    <citation type="submission" date="2014-02" db="EMBL/GenBank/DDBJ databases">
        <title>Single nucleus genome sequencing reveals high similarity among nuclei of an endomycorrhizal fungus.</title>
        <authorList>
            <person name="Lin K."/>
            <person name="Geurts R."/>
            <person name="Zhang Z."/>
            <person name="Limpens E."/>
            <person name="Saunders D.G."/>
            <person name="Mu D."/>
            <person name="Pang E."/>
            <person name="Cao H."/>
            <person name="Cha H."/>
            <person name="Lin T."/>
            <person name="Zhou Q."/>
            <person name="Shang Y."/>
            <person name="Li Y."/>
            <person name="Ivanov S."/>
            <person name="Sharma T."/>
            <person name="Velzen R.V."/>
            <person name="Ruijter N.D."/>
            <person name="Aanen D.K."/>
            <person name="Win J."/>
            <person name="Kamoun S."/>
            <person name="Bisseling T."/>
            <person name="Huang S."/>
        </authorList>
    </citation>
    <scope>NUCLEOTIDE SEQUENCE [LARGE SCALE GENOMIC DNA]</scope>
    <source>
        <strain evidence="3">DAOM197198w</strain>
    </source>
</reference>
<proteinExistence type="predicted"/>
<keyword evidence="3" id="KW-1185">Reference proteome</keyword>
<feature type="compositionally biased region" description="Low complexity" evidence="1">
    <location>
        <begin position="83"/>
        <end position="93"/>
    </location>
</feature>
<accession>A0A015NIZ5</accession>
<name>A0A015NIZ5_RHIIW</name>
<evidence type="ECO:0000313" key="2">
    <source>
        <dbReference type="EMBL" id="EXX79413.1"/>
    </source>
</evidence>
<protein>
    <submittedName>
        <fullName evidence="2">Uncharacterized protein</fullName>
    </submittedName>
</protein>
<dbReference type="AlphaFoldDB" id="A0A015NIZ5"/>
<dbReference type="HOGENOM" id="CLU_054617_0_0_1"/>
<dbReference type="OrthoDB" id="2309045at2759"/>
<comment type="caution">
    <text evidence="2">The sequence shown here is derived from an EMBL/GenBank/DDBJ whole genome shotgun (WGS) entry which is preliminary data.</text>
</comment>
<dbReference type="Proteomes" id="UP000022910">
    <property type="component" value="Unassembled WGS sequence"/>
</dbReference>